<keyword evidence="1" id="KW-1133">Transmembrane helix</keyword>
<evidence type="ECO:0000256" key="1">
    <source>
        <dbReference type="SAM" id="Phobius"/>
    </source>
</evidence>
<feature type="transmembrane region" description="Helical" evidence="1">
    <location>
        <begin position="251"/>
        <end position="271"/>
    </location>
</feature>
<dbReference type="Proteomes" id="UP000004259">
    <property type="component" value="Unassembled WGS sequence"/>
</dbReference>
<dbReference type="PANTHER" id="PTHR42867:SF1">
    <property type="entry name" value="MEMBRANE PROTEIN-RELATED"/>
    <property type="match status" value="1"/>
</dbReference>
<dbReference type="PANTHER" id="PTHR42867">
    <property type="entry name" value="MEMBRANE PROTEIN-RELATED"/>
    <property type="match status" value="1"/>
</dbReference>
<dbReference type="AlphaFoldDB" id="E9SHJ4"/>
<dbReference type="EMBL" id="ADKM02000134">
    <property type="protein sequence ID" value="EGC01134.1"/>
    <property type="molecule type" value="Genomic_DNA"/>
</dbReference>
<feature type="transmembrane region" description="Helical" evidence="1">
    <location>
        <begin position="158"/>
        <end position="178"/>
    </location>
</feature>
<dbReference type="eggNOG" id="COG3872">
    <property type="taxonomic scope" value="Bacteria"/>
</dbReference>
<keyword evidence="3" id="KW-1185">Reference proteome</keyword>
<feature type="transmembrane region" description="Helical" evidence="1">
    <location>
        <begin position="116"/>
        <end position="138"/>
    </location>
</feature>
<dbReference type="RefSeq" id="WP_002853244.1">
    <property type="nucleotide sequence ID" value="NZ_ADKM02000134.1"/>
</dbReference>
<evidence type="ECO:0000313" key="2">
    <source>
        <dbReference type="EMBL" id="EGC01134.1"/>
    </source>
</evidence>
<dbReference type="STRING" id="246199.CUS_6928"/>
<accession>E9SHJ4</accession>
<feature type="transmembrane region" description="Helical" evidence="1">
    <location>
        <begin position="224"/>
        <end position="245"/>
    </location>
</feature>
<comment type="caution">
    <text evidence="2">The sequence shown here is derived from an EMBL/GenBank/DDBJ whole genome shotgun (WGS) entry which is preliminary data.</text>
</comment>
<name>E9SHJ4_RUMAL</name>
<dbReference type="InterPro" id="IPR010787">
    <property type="entry name" value="DUF1385"/>
</dbReference>
<evidence type="ECO:0000313" key="3">
    <source>
        <dbReference type="Proteomes" id="UP000004259"/>
    </source>
</evidence>
<keyword evidence="1" id="KW-0472">Membrane</keyword>
<sequence>MSNNANAGKEKFKSKIGGQAVIEGVMMRGIDKMSMANRLPNGEIDIDIWEIKGGKNQAWYRKTPFVRGIFNFVTSMLDGYKCISRSVDKQMTDDGEADEEPTKFEKWLEEKLGDKLMPVVSGISMVIGVVIALFLFMWVPSAVIKLVEHIAGTEFNAVLKNVIEGLLKIAIFVGYTALTSLMPDMKRLYEYHGAEHKTIACYEAETELTPENVKKFVRFHPRCGTSFIFLVLFTSIFVNTIFRISWASLPLRVLCKLALLPVVTGIAYELIRLAGKYNNACTRIFSAPGLWIQRITTREPETDEIECAIAALKAVIPENKEEDRW</sequence>
<reference evidence="2 3" key="1">
    <citation type="submission" date="2011-02" db="EMBL/GenBank/DDBJ databases">
        <authorList>
            <person name="Nelson K.E."/>
            <person name="Sutton G."/>
            <person name="Torralba M."/>
            <person name="Durkin S."/>
            <person name="Harkins D."/>
            <person name="Montgomery R."/>
            <person name="Ziemer C."/>
            <person name="Klaassens E."/>
            <person name="Ocuiv P."/>
            <person name="Morrison M."/>
        </authorList>
    </citation>
    <scope>NUCLEOTIDE SEQUENCE [LARGE SCALE GENOMIC DNA]</scope>
    <source>
        <strain evidence="2 3">8</strain>
    </source>
</reference>
<organism evidence="2 3">
    <name type="scientific">Ruminococcus albus 8</name>
    <dbReference type="NCBI Taxonomy" id="246199"/>
    <lineage>
        <taxon>Bacteria</taxon>
        <taxon>Bacillati</taxon>
        <taxon>Bacillota</taxon>
        <taxon>Clostridia</taxon>
        <taxon>Eubacteriales</taxon>
        <taxon>Oscillospiraceae</taxon>
        <taxon>Ruminococcus</taxon>
    </lineage>
</organism>
<dbReference type="OrthoDB" id="9784805at2"/>
<dbReference type="Pfam" id="PF07136">
    <property type="entry name" value="DUF1385"/>
    <property type="match status" value="1"/>
</dbReference>
<protein>
    <recommendedName>
        <fullName evidence="4">DUF1385 domain-containing protein</fullName>
    </recommendedName>
</protein>
<evidence type="ECO:0008006" key="4">
    <source>
        <dbReference type="Google" id="ProtNLM"/>
    </source>
</evidence>
<keyword evidence="1" id="KW-0812">Transmembrane</keyword>
<gene>
    <name evidence="2" type="ORF">CUS_6928</name>
</gene>
<proteinExistence type="predicted"/>